<dbReference type="OrthoDB" id="2283268at2759"/>
<keyword evidence="2" id="KW-1185">Reference proteome</keyword>
<sequence>YGETPNLLQNNQNNTLKDIFETIDIKSTANYYEIKMLAIKQSHKKSNLIAFKTISIDNVANCDKLKILAVKHGHGRPPKTDVVKQNSDSNTIRLYQPENYWFYTPECAQLASDTFNVLVVIFGADPTTSLFSYSLIKSLATIRSLLFCI</sequence>
<proteinExistence type="predicted"/>
<dbReference type="EMBL" id="CAJVPY010039074">
    <property type="protein sequence ID" value="CAG8804535.1"/>
    <property type="molecule type" value="Genomic_DNA"/>
</dbReference>
<protein>
    <submittedName>
        <fullName evidence="1">22253_t:CDS:1</fullName>
    </submittedName>
</protein>
<gene>
    <name evidence="1" type="ORF">DERYTH_LOCUS24123</name>
</gene>
<organism evidence="1 2">
    <name type="scientific">Dentiscutata erythropus</name>
    <dbReference type="NCBI Taxonomy" id="1348616"/>
    <lineage>
        <taxon>Eukaryota</taxon>
        <taxon>Fungi</taxon>
        <taxon>Fungi incertae sedis</taxon>
        <taxon>Mucoromycota</taxon>
        <taxon>Glomeromycotina</taxon>
        <taxon>Glomeromycetes</taxon>
        <taxon>Diversisporales</taxon>
        <taxon>Gigasporaceae</taxon>
        <taxon>Dentiscutata</taxon>
    </lineage>
</organism>
<name>A0A9N9K314_9GLOM</name>
<feature type="non-terminal residue" evidence="1">
    <location>
        <position position="149"/>
    </location>
</feature>
<dbReference type="AlphaFoldDB" id="A0A9N9K314"/>
<feature type="non-terminal residue" evidence="1">
    <location>
        <position position="1"/>
    </location>
</feature>
<dbReference type="Proteomes" id="UP000789405">
    <property type="component" value="Unassembled WGS sequence"/>
</dbReference>
<reference evidence="1" key="1">
    <citation type="submission" date="2021-06" db="EMBL/GenBank/DDBJ databases">
        <authorList>
            <person name="Kallberg Y."/>
            <person name="Tangrot J."/>
            <person name="Rosling A."/>
        </authorList>
    </citation>
    <scope>NUCLEOTIDE SEQUENCE</scope>
    <source>
        <strain evidence="1">MA453B</strain>
    </source>
</reference>
<evidence type="ECO:0000313" key="2">
    <source>
        <dbReference type="Proteomes" id="UP000789405"/>
    </source>
</evidence>
<comment type="caution">
    <text evidence="1">The sequence shown here is derived from an EMBL/GenBank/DDBJ whole genome shotgun (WGS) entry which is preliminary data.</text>
</comment>
<evidence type="ECO:0000313" key="1">
    <source>
        <dbReference type="EMBL" id="CAG8804535.1"/>
    </source>
</evidence>
<accession>A0A9N9K314</accession>